<dbReference type="PIRSF" id="PIRSF000097">
    <property type="entry name" value="AKR"/>
    <property type="match status" value="1"/>
</dbReference>
<dbReference type="PANTHER" id="PTHR43827">
    <property type="entry name" value="2,5-DIKETO-D-GLUCONIC ACID REDUCTASE"/>
    <property type="match status" value="1"/>
</dbReference>
<evidence type="ECO:0000256" key="2">
    <source>
        <dbReference type="ARBA" id="ARBA00022857"/>
    </source>
</evidence>
<dbReference type="Pfam" id="PF00248">
    <property type="entry name" value="Aldo_ket_red"/>
    <property type="match status" value="1"/>
</dbReference>
<organism evidence="5 6">
    <name type="scientific">Tritrichomonas musculus</name>
    <dbReference type="NCBI Taxonomy" id="1915356"/>
    <lineage>
        <taxon>Eukaryota</taxon>
        <taxon>Metamonada</taxon>
        <taxon>Parabasalia</taxon>
        <taxon>Tritrichomonadida</taxon>
        <taxon>Tritrichomonadidae</taxon>
        <taxon>Tritrichomonas</taxon>
    </lineage>
</organism>
<gene>
    <name evidence="5" type="ORF">M9Y10_003814</name>
</gene>
<reference evidence="5 6" key="1">
    <citation type="submission" date="2024-04" db="EMBL/GenBank/DDBJ databases">
        <title>Tritrichomonas musculus Genome.</title>
        <authorList>
            <person name="Alves-Ferreira E."/>
            <person name="Grigg M."/>
            <person name="Lorenzi H."/>
            <person name="Galac M."/>
        </authorList>
    </citation>
    <scope>NUCLEOTIDE SEQUENCE [LARGE SCALE GENOMIC DNA]</scope>
    <source>
        <strain evidence="5 6">EAF2021</strain>
    </source>
</reference>
<dbReference type="InterPro" id="IPR018170">
    <property type="entry name" value="Aldo/ket_reductase_CS"/>
</dbReference>
<dbReference type="PRINTS" id="PR00069">
    <property type="entry name" value="ALDKETRDTASE"/>
</dbReference>
<dbReference type="InterPro" id="IPR023210">
    <property type="entry name" value="NADP_OxRdtase_dom"/>
</dbReference>
<evidence type="ECO:0000259" key="4">
    <source>
        <dbReference type="Pfam" id="PF00248"/>
    </source>
</evidence>
<dbReference type="InterPro" id="IPR036812">
    <property type="entry name" value="NAD(P)_OxRdtase_dom_sf"/>
</dbReference>
<dbReference type="EMBL" id="JAPFFF010000010">
    <property type="protein sequence ID" value="KAK8881086.1"/>
    <property type="molecule type" value="Genomic_DNA"/>
</dbReference>
<accession>A0ABR2JQM6</accession>
<keyword evidence="3" id="KW-0560">Oxidoreductase</keyword>
<evidence type="ECO:0000256" key="3">
    <source>
        <dbReference type="ARBA" id="ARBA00023002"/>
    </source>
</evidence>
<evidence type="ECO:0000313" key="5">
    <source>
        <dbReference type="EMBL" id="KAK8881086.1"/>
    </source>
</evidence>
<name>A0ABR2JQM6_9EUKA</name>
<keyword evidence="6" id="KW-1185">Reference proteome</keyword>
<proteinExistence type="inferred from homology"/>
<sequence length="304" mass="35456">MEIVEPEPVAYIDNYDKKYVTLSNGLQMPIIGFGVYLTPPEETESCVLEAIKAGYRLIDTAQAYCNEEGVGNAIQKCGIPRNELFITTKVMISNPNYEKARESVLISMKKLKVDYIDLVLIHRPFSDYFSIWRALEDLYDEGKLKAIGVSNFQPDRLTDICMYNRYRPMVNQIETHPFYQQEVAHQWMQRFNVQHESWSPLTNRRLKELFSNPVISSIAKNHNKTPAQVALRFNIQRGIVVIPKSTHKERIIENFNVFDFVLTKEEMEQIKNIDQDQASMMRADDPRNAERLKKMIEKRESKPK</sequence>
<comment type="caution">
    <text evidence="5">The sequence shown here is derived from an EMBL/GenBank/DDBJ whole genome shotgun (WGS) entry which is preliminary data.</text>
</comment>
<feature type="domain" description="NADP-dependent oxidoreductase" evidence="4">
    <location>
        <begin position="39"/>
        <end position="274"/>
    </location>
</feature>
<dbReference type="PROSITE" id="PS00063">
    <property type="entry name" value="ALDOKETO_REDUCTASE_3"/>
    <property type="match status" value="1"/>
</dbReference>
<comment type="similarity">
    <text evidence="1">Belongs to the aldo/keto reductase family.</text>
</comment>
<evidence type="ECO:0000256" key="1">
    <source>
        <dbReference type="ARBA" id="ARBA00007905"/>
    </source>
</evidence>
<dbReference type="Gene3D" id="3.20.20.100">
    <property type="entry name" value="NADP-dependent oxidoreductase domain"/>
    <property type="match status" value="1"/>
</dbReference>
<protein>
    <recommendedName>
        <fullName evidence="4">NADP-dependent oxidoreductase domain-containing protein</fullName>
    </recommendedName>
</protein>
<dbReference type="CDD" id="cd19133">
    <property type="entry name" value="AKR_AKR5F1"/>
    <property type="match status" value="1"/>
</dbReference>
<dbReference type="InterPro" id="IPR020471">
    <property type="entry name" value="AKR"/>
</dbReference>
<keyword evidence="2" id="KW-0521">NADP</keyword>
<dbReference type="Proteomes" id="UP001470230">
    <property type="component" value="Unassembled WGS sequence"/>
</dbReference>
<evidence type="ECO:0000313" key="6">
    <source>
        <dbReference type="Proteomes" id="UP001470230"/>
    </source>
</evidence>
<dbReference type="SUPFAM" id="SSF51430">
    <property type="entry name" value="NAD(P)-linked oxidoreductase"/>
    <property type="match status" value="1"/>
</dbReference>
<dbReference type="PANTHER" id="PTHR43827:SF3">
    <property type="entry name" value="NADP-DEPENDENT OXIDOREDUCTASE DOMAIN-CONTAINING PROTEIN"/>
    <property type="match status" value="1"/>
</dbReference>
<dbReference type="PROSITE" id="PS00798">
    <property type="entry name" value="ALDOKETO_REDUCTASE_1"/>
    <property type="match status" value="1"/>
</dbReference>